<dbReference type="GO" id="GO:0016787">
    <property type="term" value="F:hydrolase activity"/>
    <property type="evidence" value="ECO:0007669"/>
    <property type="project" value="UniProtKB-KW"/>
</dbReference>
<protein>
    <recommendedName>
        <fullName evidence="4">Metallo-beta-lactamase domain-containing protein</fullName>
    </recommendedName>
</protein>
<dbReference type="InterPro" id="IPR050114">
    <property type="entry name" value="UPF0173_UPF0282_UlaG_hydrolase"/>
</dbReference>
<proteinExistence type="predicted"/>
<dbReference type="Gene3D" id="3.60.15.10">
    <property type="entry name" value="Ribonuclease Z/Hydroxyacylglutathione hydrolase-like"/>
    <property type="match status" value="1"/>
</dbReference>
<dbReference type="SUPFAM" id="SSF56281">
    <property type="entry name" value="Metallo-hydrolase/oxidoreductase"/>
    <property type="match status" value="1"/>
</dbReference>
<dbReference type="HOGENOM" id="CLU_043531_0_0_3"/>
<dbReference type="PANTHER" id="PTHR43546">
    <property type="entry name" value="UPF0173 METAL-DEPENDENT HYDROLASE MJ1163-RELATED"/>
    <property type="match status" value="1"/>
</dbReference>
<dbReference type="PANTHER" id="PTHR43546:SF9">
    <property type="entry name" value="L-ASCORBATE-6-PHOSPHATE LACTONASE ULAG-RELATED"/>
    <property type="match status" value="1"/>
</dbReference>
<dbReference type="RefSeq" id="WP_015220913.1">
    <property type="nucleotide sequence ID" value="NC_019776.1"/>
</dbReference>
<dbReference type="InterPro" id="IPR036866">
    <property type="entry name" value="RibonucZ/Hydroxyglut_hydro"/>
</dbReference>
<dbReference type="Proteomes" id="UP000010480">
    <property type="component" value="Chromosome"/>
</dbReference>
<evidence type="ECO:0000313" key="3">
    <source>
        <dbReference type="Proteomes" id="UP000010480"/>
    </source>
</evidence>
<sequence length="484" mass="56085">MKIDLIGHASLLVETEDCRVLMDPVFFDPFCEGLNESCPKRTVFPEKIPDFDFLVISHQHLDHFDIRTLASLPKNVDVLIPQDKLIAESLVQLGYKSIYPLREFDKVRIGSTVLMTTRSEVRVPEFGMVFADSSGVFWNTVDTYFAPPTIQRVKKDYPHIDFLLSVWHISMEGKYQYNQSLSFPFGLYGELFHLISLIQPSAIAPGANGFKYINQSSWQNRIVFPVTRERFCRDLETAFPELKKNIYTLDPGDVFTIDQGKYSYNRGQSEYAQMILDDRECLEFSPVNVEKNLLDGNPENYDLSKMKSHIAEEIEINLLNFITEYKDLIFKEHCRWSVIYQLEVIFPDGSQKWFIDFSQDKIKVEQGRNAIANLFSYITASSLFSLIEKKRDWDYLLCSGEYRTFQKVYAINKLGIIPADASLLKDPLELRLSSQYIQGNNIKLEIEKWGNTSQDNLDTEEDINPMLRIGNLLIKKRNLKKSEN</sequence>
<evidence type="ECO:0008006" key="4">
    <source>
        <dbReference type="Google" id="ProtNLM"/>
    </source>
</evidence>
<organism evidence="2 3">
    <name type="scientific">Cyanobacterium aponinum (strain PCC 10605)</name>
    <dbReference type="NCBI Taxonomy" id="755178"/>
    <lineage>
        <taxon>Bacteria</taxon>
        <taxon>Bacillati</taxon>
        <taxon>Cyanobacteriota</taxon>
        <taxon>Cyanophyceae</taxon>
        <taxon>Oscillatoriophycideae</taxon>
        <taxon>Chroococcales</taxon>
        <taxon>Geminocystaceae</taxon>
        <taxon>Cyanobacterium</taxon>
    </lineage>
</organism>
<dbReference type="eggNOG" id="COG2220">
    <property type="taxonomic scope" value="Bacteria"/>
</dbReference>
<evidence type="ECO:0000256" key="1">
    <source>
        <dbReference type="ARBA" id="ARBA00022801"/>
    </source>
</evidence>
<dbReference type="OrthoDB" id="3204284at2"/>
<keyword evidence="3" id="KW-1185">Reference proteome</keyword>
<reference evidence="3" key="1">
    <citation type="journal article" date="2013" name="Proc. Natl. Acad. Sci. U.S.A.">
        <title>Improving the coverage of the cyanobacterial phylum using diversity-driven genome sequencing.</title>
        <authorList>
            <person name="Shih P.M."/>
            <person name="Wu D."/>
            <person name="Latifi A."/>
            <person name="Axen S.D."/>
            <person name="Fewer D.P."/>
            <person name="Talla E."/>
            <person name="Calteau A."/>
            <person name="Cai F."/>
            <person name="Tandeau de Marsac N."/>
            <person name="Rippka R."/>
            <person name="Herdman M."/>
            <person name="Sivonen K."/>
            <person name="Coursin T."/>
            <person name="Laurent T."/>
            <person name="Goodwin L."/>
            <person name="Nolan M."/>
            <person name="Davenport K.W."/>
            <person name="Han C.S."/>
            <person name="Rubin E.M."/>
            <person name="Eisen J.A."/>
            <person name="Woyke T."/>
            <person name="Gugger M."/>
            <person name="Kerfeld C.A."/>
        </authorList>
    </citation>
    <scope>NUCLEOTIDE SEQUENCE [LARGE SCALE GENOMIC DNA]</scope>
    <source>
        <strain evidence="3">PCC 10605</strain>
    </source>
</reference>
<dbReference type="AlphaFoldDB" id="K9Z9E5"/>
<evidence type="ECO:0000313" key="2">
    <source>
        <dbReference type="EMBL" id="AFZ55195.1"/>
    </source>
</evidence>
<name>K9Z9E5_CYAAP</name>
<accession>K9Z9E5</accession>
<keyword evidence="1" id="KW-0378">Hydrolase</keyword>
<dbReference type="KEGG" id="can:Cyan10605_3144"/>
<gene>
    <name evidence="2" type="ordered locus">Cyan10605_3144</name>
</gene>
<dbReference type="Pfam" id="PF13483">
    <property type="entry name" value="Lactamase_B_3"/>
    <property type="match status" value="1"/>
</dbReference>
<dbReference type="EMBL" id="CP003947">
    <property type="protein sequence ID" value="AFZ55195.1"/>
    <property type="molecule type" value="Genomic_DNA"/>
</dbReference>
<dbReference type="STRING" id="755178.Cyan10605_3144"/>